<dbReference type="Gene3D" id="2.60.40.1390">
    <property type="entry name" value="NDT80 DNA-binding domain"/>
    <property type="match status" value="1"/>
</dbReference>
<dbReference type="FunFam" id="2.60.40.1390:FF:000005">
    <property type="entry name" value="Meiosis-specific transcription factor NDT80"/>
    <property type="match status" value="1"/>
</dbReference>
<sequence length="639" mass="72690">MRHPSVKRRLSDETYDDEDGIHSKINDDGSVSNYFDKRKLRIAPRSTLQFKVGPPFEVKGTYGEVIDTSTGKVVKFQITPRIDRGFDNIDDEWVGYKRNYFTLVTTFQACEFPLEKFLGSEFQLNLTENYCSYEIDVKYFAVMIKARMEDEMTEINLVQHTAKRDKGPQFAPEMCPLVPSELPQHQTIREASNVRNTTKMKKYDSTFYFHRDQEISKYGPKAVLHTYPKNSIQKVARYERVQFASSINMKKPGQQSRHFSLYVILGAVVEGKVLGVDFQSRRCDRITMNNGEQGVFIHLQEMNTPPLIIRGRSPSNYNSSQRTSIRTLSLPTLSVSVNSKTDENTRIDGVSSKTVPGATTPGLKEIKRKCGRPPKSLQVDQVRRNTTYDENVCVENKIDEGLNKENSGRRIQTIEHIENMLSKKVSPNCARGVLQTLNGVDNIIPPREFQVFKDHQVFTKRHSVNLRDIELRNINVPILKDKPIIDDSDPSSSAIFGLPVRSVSENNQYDIRNYSYDNDQSDNSIGSSKKWRLFGPSSSSDCSSSFNIDEVSIENMSHIENIPENLRLLGTQRQICSSTKDGGLVISTCRTIGDTINYQVNDPDISLEVIRAGGIWKSFEVVHSDHEEGGLIYEELDFV</sequence>
<dbReference type="PANTHER" id="PTHR35144:SF2">
    <property type="entry name" value="MEIOSIS-SPECIFIC TRANSCRIPTION FACTOR NDT80"/>
    <property type="match status" value="1"/>
</dbReference>
<gene>
    <name evidence="5" type="ORF">DAKH74_010640</name>
</gene>
<evidence type="ECO:0000259" key="4">
    <source>
        <dbReference type="PROSITE" id="PS51517"/>
    </source>
</evidence>
<feature type="region of interest" description="Disordered" evidence="3">
    <location>
        <begin position="1"/>
        <end position="22"/>
    </location>
</feature>
<dbReference type="EMBL" id="BTGD01000003">
    <property type="protein sequence ID" value="GMM54448.1"/>
    <property type="molecule type" value="Genomic_DNA"/>
</dbReference>
<evidence type="ECO:0000313" key="5">
    <source>
        <dbReference type="EMBL" id="GMM54448.1"/>
    </source>
</evidence>
<proteinExistence type="predicted"/>
<dbReference type="InterPro" id="IPR024061">
    <property type="entry name" value="NDT80_DNA-bd_dom"/>
</dbReference>
<dbReference type="GO" id="GO:0045944">
    <property type="term" value="P:positive regulation of transcription by RNA polymerase II"/>
    <property type="evidence" value="ECO:0007669"/>
    <property type="project" value="TreeGrafter"/>
</dbReference>
<evidence type="ECO:0000313" key="6">
    <source>
        <dbReference type="Proteomes" id="UP001377567"/>
    </source>
</evidence>
<dbReference type="InterPro" id="IPR052605">
    <property type="entry name" value="Fungal_trans_regulator"/>
</dbReference>
<protein>
    <submittedName>
        <fullName evidence="5">Transcription factor</fullName>
    </submittedName>
</protein>
<name>A0AAV5RUP2_MAUHU</name>
<dbReference type="GO" id="GO:0003700">
    <property type="term" value="F:DNA-binding transcription factor activity"/>
    <property type="evidence" value="ECO:0007669"/>
    <property type="project" value="UniProtKB-UniRule"/>
</dbReference>
<dbReference type="InterPro" id="IPR008967">
    <property type="entry name" value="p53-like_TF_DNA-bd_sf"/>
</dbReference>
<evidence type="ECO:0000256" key="2">
    <source>
        <dbReference type="PROSITE-ProRule" id="PRU00850"/>
    </source>
</evidence>
<feature type="DNA-binding region" description="NDT80" evidence="2">
    <location>
        <begin position="15"/>
        <end position="321"/>
    </location>
</feature>
<dbReference type="PANTHER" id="PTHR35144">
    <property type="entry name" value="MEIOSIS-SPECIFIC TRANSCRIPTION FACTOR NDT80"/>
    <property type="match status" value="1"/>
</dbReference>
<dbReference type="GO" id="GO:0000228">
    <property type="term" value="C:nuclear chromosome"/>
    <property type="evidence" value="ECO:0007669"/>
    <property type="project" value="TreeGrafter"/>
</dbReference>
<dbReference type="Proteomes" id="UP001377567">
    <property type="component" value="Unassembled WGS sequence"/>
</dbReference>
<evidence type="ECO:0000256" key="3">
    <source>
        <dbReference type="SAM" id="MobiDB-lite"/>
    </source>
</evidence>
<feature type="domain" description="NDT80" evidence="4">
    <location>
        <begin position="15"/>
        <end position="321"/>
    </location>
</feature>
<dbReference type="PROSITE" id="PS51517">
    <property type="entry name" value="NDT80"/>
    <property type="match status" value="1"/>
</dbReference>
<keyword evidence="6" id="KW-1185">Reference proteome</keyword>
<accession>A0AAV5RUP2</accession>
<evidence type="ECO:0000256" key="1">
    <source>
        <dbReference type="ARBA" id="ARBA00023125"/>
    </source>
</evidence>
<dbReference type="AlphaFoldDB" id="A0AAV5RUP2"/>
<dbReference type="GO" id="GO:0051321">
    <property type="term" value="P:meiotic cell cycle"/>
    <property type="evidence" value="ECO:0007669"/>
    <property type="project" value="TreeGrafter"/>
</dbReference>
<dbReference type="SUPFAM" id="SSF49417">
    <property type="entry name" value="p53-like transcription factors"/>
    <property type="match status" value="1"/>
</dbReference>
<feature type="region of interest" description="Disordered" evidence="3">
    <location>
        <begin position="343"/>
        <end position="362"/>
    </location>
</feature>
<dbReference type="InterPro" id="IPR037141">
    <property type="entry name" value="NDT80_DNA-bd_dom_sf"/>
</dbReference>
<comment type="caution">
    <text evidence="5">The sequence shown here is derived from an EMBL/GenBank/DDBJ whole genome shotgun (WGS) entry which is preliminary data.</text>
</comment>
<reference evidence="5 6" key="1">
    <citation type="journal article" date="2023" name="Elife">
        <title>Identification of key yeast species and microbe-microbe interactions impacting larval growth of Drosophila in the wild.</title>
        <authorList>
            <person name="Mure A."/>
            <person name="Sugiura Y."/>
            <person name="Maeda R."/>
            <person name="Honda K."/>
            <person name="Sakurai N."/>
            <person name="Takahashi Y."/>
            <person name="Watada M."/>
            <person name="Katoh T."/>
            <person name="Gotoh A."/>
            <person name="Gotoh Y."/>
            <person name="Taniguchi I."/>
            <person name="Nakamura K."/>
            <person name="Hayashi T."/>
            <person name="Katayama T."/>
            <person name="Uemura T."/>
            <person name="Hattori Y."/>
        </authorList>
    </citation>
    <scope>NUCLEOTIDE SEQUENCE [LARGE SCALE GENOMIC DNA]</scope>
    <source>
        <strain evidence="5 6">KH-74</strain>
    </source>
</reference>
<dbReference type="Pfam" id="PF05224">
    <property type="entry name" value="NDT80_PhoG"/>
    <property type="match status" value="1"/>
</dbReference>
<keyword evidence="1 2" id="KW-0238">DNA-binding</keyword>
<dbReference type="GO" id="GO:0003677">
    <property type="term" value="F:DNA binding"/>
    <property type="evidence" value="ECO:0007669"/>
    <property type="project" value="UniProtKB-KW"/>
</dbReference>
<organism evidence="5 6">
    <name type="scientific">Maudiozyma humilis</name>
    <name type="common">Sour dough yeast</name>
    <name type="synonym">Kazachstania humilis</name>
    <dbReference type="NCBI Taxonomy" id="51915"/>
    <lineage>
        <taxon>Eukaryota</taxon>
        <taxon>Fungi</taxon>
        <taxon>Dikarya</taxon>
        <taxon>Ascomycota</taxon>
        <taxon>Saccharomycotina</taxon>
        <taxon>Saccharomycetes</taxon>
        <taxon>Saccharomycetales</taxon>
        <taxon>Saccharomycetaceae</taxon>
        <taxon>Maudiozyma</taxon>
    </lineage>
</organism>